<dbReference type="AlphaFoldDB" id="A0A1D1YUM0"/>
<dbReference type="EMBL" id="GDJX01009611">
    <property type="protein sequence ID" value="JAT58325.1"/>
    <property type="molecule type" value="Transcribed_RNA"/>
</dbReference>
<evidence type="ECO:0000313" key="1">
    <source>
        <dbReference type="EMBL" id="JAT58325.1"/>
    </source>
</evidence>
<organism evidence="1">
    <name type="scientific">Anthurium amnicola</name>
    <dbReference type="NCBI Taxonomy" id="1678845"/>
    <lineage>
        <taxon>Eukaryota</taxon>
        <taxon>Viridiplantae</taxon>
        <taxon>Streptophyta</taxon>
        <taxon>Embryophyta</taxon>
        <taxon>Tracheophyta</taxon>
        <taxon>Spermatophyta</taxon>
        <taxon>Magnoliopsida</taxon>
        <taxon>Liliopsida</taxon>
        <taxon>Araceae</taxon>
        <taxon>Pothoideae</taxon>
        <taxon>Potheae</taxon>
        <taxon>Anthurium</taxon>
    </lineage>
</organism>
<dbReference type="GO" id="GO:0016301">
    <property type="term" value="F:kinase activity"/>
    <property type="evidence" value="ECO:0007669"/>
    <property type="project" value="UniProtKB-KW"/>
</dbReference>
<keyword evidence="1" id="KW-0418">Kinase</keyword>
<reference evidence="1" key="1">
    <citation type="submission" date="2015-07" db="EMBL/GenBank/DDBJ databases">
        <title>Transcriptome Assembly of Anthurium amnicola.</title>
        <authorList>
            <person name="Suzuki J."/>
        </authorList>
    </citation>
    <scope>NUCLEOTIDE SEQUENCE</scope>
</reference>
<keyword evidence="1" id="KW-0808">Transferase</keyword>
<proteinExistence type="predicted"/>
<protein>
    <submittedName>
        <fullName evidence="1">Putative serine/threonine-protein kinase FPV212</fullName>
    </submittedName>
</protein>
<name>A0A1D1YUM0_9ARAE</name>
<accession>A0A1D1YUM0</accession>
<sequence>MSENLEESAEDLAKVFSLDVSDIPESIKQHAKILLKVIDSACVDDPIVLVDWTTPWPRRGRGQTKTAIINHITTNNGTNEFNIGKIFSFRNSRQLGACMGSMPAWSLHDRVNPNVRDVGHCYRINKVADRSAELEDYNVIFNV</sequence>
<gene>
    <name evidence="1" type="primary">FPV212</name>
    <name evidence="1" type="ORF">g.173331</name>
</gene>